<protein>
    <submittedName>
        <fullName evidence="1">Uncharacterized protein</fullName>
    </submittedName>
</protein>
<comment type="caution">
    <text evidence="1">The sequence shown here is derived from an EMBL/GenBank/DDBJ whole genome shotgun (WGS) entry which is preliminary data.</text>
</comment>
<dbReference type="Proteomes" id="UP000814128">
    <property type="component" value="Unassembled WGS sequence"/>
</dbReference>
<reference evidence="1" key="1">
    <citation type="submission" date="2021-02" db="EMBL/GenBank/DDBJ databases">
        <authorList>
            <consortium name="DOE Joint Genome Institute"/>
            <person name="Ahrendt S."/>
            <person name="Looney B.P."/>
            <person name="Miyauchi S."/>
            <person name="Morin E."/>
            <person name="Drula E."/>
            <person name="Courty P.E."/>
            <person name="Chicoki N."/>
            <person name="Fauchery L."/>
            <person name="Kohler A."/>
            <person name="Kuo A."/>
            <person name="Labutti K."/>
            <person name="Pangilinan J."/>
            <person name="Lipzen A."/>
            <person name="Riley R."/>
            <person name="Andreopoulos W."/>
            <person name="He G."/>
            <person name="Johnson J."/>
            <person name="Barry K.W."/>
            <person name="Grigoriev I.V."/>
            <person name="Nagy L."/>
            <person name="Hibbett D."/>
            <person name="Henrissat B."/>
            <person name="Matheny P.B."/>
            <person name="Labbe J."/>
            <person name="Martin F."/>
        </authorList>
    </citation>
    <scope>NUCLEOTIDE SEQUENCE</scope>
    <source>
        <strain evidence="1">EC-137</strain>
    </source>
</reference>
<organism evidence="1 2">
    <name type="scientific">Vararia minispora EC-137</name>
    <dbReference type="NCBI Taxonomy" id="1314806"/>
    <lineage>
        <taxon>Eukaryota</taxon>
        <taxon>Fungi</taxon>
        <taxon>Dikarya</taxon>
        <taxon>Basidiomycota</taxon>
        <taxon>Agaricomycotina</taxon>
        <taxon>Agaricomycetes</taxon>
        <taxon>Russulales</taxon>
        <taxon>Lachnocladiaceae</taxon>
        <taxon>Vararia</taxon>
    </lineage>
</organism>
<evidence type="ECO:0000313" key="1">
    <source>
        <dbReference type="EMBL" id="KAI0031366.1"/>
    </source>
</evidence>
<proteinExistence type="predicted"/>
<sequence length="206" mass="21470">MPLFKKHNAKHDQATSTSVPSDGARMDPSLTRNGAGAGTSDFNSSAGTDAGMGSGMNPMQSTTYNPQEAGVRSDQGYNSTMPMGDSRMMAGGNYGLAGQPGQPMQTLPSTSHYGNASGQSQHGHGASRAAGKVEHAVGVLVGSNALKTRGLEKEQEANAFKMQSTELAEAERLEREAMLRRERAVAHGAHPVNRQLGGSSNTAALQ</sequence>
<accession>A0ACB8QIG0</accession>
<gene>
    <name evidence="1" type="ORF">K488DRAFT_86907</name>
</gene>
<dbReference type="EMBL" id="MU273583">
    <property type="protein sequence ID" value="KAI0031366.1"/>
    <property type="molecule type" value="Genomic_DNA"/>
</dbReference>
<name>A0ACB8QIG0_9AGAM</name>
<reference evidence="1" key="2">
    <citation type="journal article" date="2022" name="New Phytol.">
        <title>Evolutionary transition to the ectomycorrhizal habit in the genomes of a hyperdiverse lineage of mushroom-forming fungi.</title>
        <authorList>
            <person name="Looney B."/>
            <person name="Miyauchi S."/>
            <person name="Morin E."/>
            <person name="Drula E."/>
            <person name="Courty P.E."/>
            <person name="Kohler A."/>
            <person name="Kuo A."/>
            <person name="LaButti K."/>
            <person name="Pangilinan J."/>
            <person name="Lipzen A."/>
            <person name="Riley R."/>
            <person name="Andreopoulos W."/>
            <person name="He G."/>
            <person name="Johnson J."/>
            <person name="Nolan M."/>
            <person name="Tritt A."/>
            <person name="Barry K.W."/>
            <person name="Grigoriev I.V."/>
            <person name="Nagy L.G."/>
            <person name="Hibbett D."/>
            <person name="Henrissat B."/>
            <person name="Matheny P.B."/>
            <person name="Labbe J."/>
            <person name="Martin F.M."/>
        </authorList>
    </citation>
    <scope>NUCLEOTIDE SEQUENCE</scope>
    <source>
        <strain evidence="1">EC-137</strain>
    </source>
</reference>
<keyword evidence="2" id="KW-1185">Reference proteome</keyword>
<evidence type="ECO:0000313" key="2">
    <source>
        <dbReference type="Proteomes" id="UP000814128"/>
    </source>
</evidence>